<sequence>MTRHIVLLGDSIFDNALYVPGGPSVIEHVRRVLPDGDRATMVALDGATVSSVFRQLDRIPDDATHLILSVGGNDALWMAGNIFSQETADIRSSLQRIAELLTEFTTEYRRLVCELRELRLPLATCTVYDSVPGLDSSETAGLCVFNDTITRTAFELGTTLIDLRTICNETSDYSSVSPIEPSASGGGKIARAITNALSDGHDFRRVVG</sequence>
<evidence type="ECO:0000313" key="3">
    <source>
        <dbReference type="Proteomes" id="UP000318288"/>
    </source>
</evidence>
<dbReference type="RefSeq" id="WP_146454987.1">
    <property type="nucleotide sequence ID" value="NZ_SJPW01000001.1"/>
</dbReference>
<reference evidence="2 3" key="1">
    <citation type="submission" date="2019-02" db="EMBL/GenBank/DDBJ databases">
        <title>Deep-cultivation of Planctomycetes and their phenomic and genomic characterization uncovers novel biology.</title>
        <authorList>
            <person name="Wiegand S."/>
            <person name="Jogler M."/>
            <person name="Boedeker C."/>
            <person name="Pinto D."/>
            <person name="Vollmers J."/>
            <person name="Rivas-Marin E."/>
            <person name="Kohn T."/>
            <person name="Peeters S.H."/>
            <person name="Heuer A."/>
            <person name="Rast P."/>
            <person name="Oberbeckmann S."/>
            <person name="Bunk B."/>
            <person name="Jeske O."/>
            <person name="Meyerdierks A."/>
            <person name="Storesund J.E."/>
            <person name="Kallscheuer N."/>
            <person name="Luecker S."/>
            <person name="Lage O.M."/>
            <person name="Pohl T."/>
            <person name="Merkel B.J."/>
            <person name="Hornburger P."/>
            <person name="Mueller R.-W."/>
            <person name="Bruemmer F."/>
            <person name="Labrenz M."/>
            <person name="Spormann A.M."/>
            <person name="Op Den Camp H."/>
            <person name="Overmann J."/>
            <person name="Amann R."/>
            <person name="Jetten M.S.M."/>
            <person name="Mascher T."/>
            <person name="Medema M.H."/>
            <person name="Devos D.P."/>
            <person name="Kaster A.-K."/>
            <person name="Ovreas L."/>
            <person name="Rohde M."/>
            <person name="Galperin M.Y."/>
            <person name="Jogler C."/>
        </authorList>
    </citation>
    <scope>NUCLEOTIDE SEQUENCE [LARGE SCALE GENOMIC DNA]</scope>
    <source>
        <strain evidence="2 3">Poly51</strain>
    </source>
</reference>
<evidence type="ECO:0000313" key="2">
    <source>
        <dbReference type="EMBL" id="TWU60879.1"/>
    </source>
</evidence>
<dbReference type="Gene3D" id="3.40.50.1110">
    <property type="entry name" value="SGNH hydrolase"/>
    <property type="match status" value="1"/>
</dbReference>
<organism evidence="2 3">
    <name type="scientific">Rubripirellula tenax</name>
    <dbReference type="NCBI Taxonomy" id="2528015"/>
    <lineage>
        <taxon>Bacteria</taxon>
        <taxon>Pseudomonadati</taxon>
        <taxon>Planctomycetota</taxon>
        <taxon>Planctomycetia</taxon>
        <taxon>Pirellulales</taxon>
        <taxon>Pirellulaceae</taxon>
        <taxon>Rubripirellula</taxon>
    </lineage>
</organism>
<gene>
    <name evidence="2" type="ORF">Poly51_11610</name>
</gene>
<proteinExistence type="predicted"/>
<feature type="domain" description="SGNH hydrolase-type esterase" evidence="1">
    <location>
        <begin position="7"/>
        <end position="172"/>
    </location>
</feature>
<name>A0A5C6FLD5_9BACT</name>
<protein>
    <recommendedName>
        <fullName evidence="1">SGNH hydrolase-type esterase domain-containing protein</fullName>
    </recommendedName>
</protein>
<dbReference type="GO" id="GO:0016788">
    <property type="term" value="F:hydrolase activity, acting on ester bonds"/>
    <property type="evidence" value="ECO:0007669"/>
    <property type="project" value="UniProtKB-ARBA"/>
</dbReference>
<evidence type="ECO:0000259" key="1">
    <source>
        <dbReference type="Pfam" id="PF13472"/>
    </source>
</evidence>
<dbReference type="AlphaFoldDB" id="A0A5C6FLD5"/>
<accession>A0A5C6FLD5</accession>
<dbReference type="Proteomes" id="UP000318288">
    <property type="component" value="Unassembled WGS sequence"/>
</dbReference>
<dbReference type="InterPro" id="IPR036514">
    <property type="entry name" value="SGNH_hydro_sf"/>
</dbReference>
<dbReference type="EMBL" id="SJPW01000001">
    <property type="protein sequence ID" value="TWU60879.1"/>
    <property type="molecule type" value="Genomic_DNA"/>
</dbReference>
<dbReference type="Pfam" id="PF13472">
    <property type="entry name" value="Lipase_GDSL_2"/>
    <property type="match status" value="1"/>
</dbReference>
<keyword evidence="3" id="KW-1185">Reference proteome</keyword>
<dbReference type="InterPro" id="IPR013830">
    <property type="entry name" value="SGNH_hydro"/>
</dbReference>
<dbReference type="OrthoDB" id="212722at2"/>
<dbReference type="SUPFAM" id="SSF52266">
    <property type="entry name" value="SGNH hydrolase"/>
    <property type="match status" value="1"/>
</dbReference>
<comment type="caution">
    <text evidence="2">The sequence shown here is derived from an EMBL/GenBank/DDBJ whole genome shotgun (WGS) entry which is preliminary data.</text>
</comment>